<comment type="similarity">
    <text evidence="10">Belongs to the CRISPR-associated endonuclease Cas1 family.</text>
</comment>
<keyword evidence="5 10" id="KW-0460">Magnesium</keyword>
<keyword evidence="8 10" id="KW-0464">Manganese</keyword>
<keyword evidence="2 10" id="KW-0479">Metal-binding</keyword>
<evidence type="ECO:0000256" key="4">
    <source>
        <dbReference type="ARBA" id="ARBA00022801"/>
    </source>
</evidence>
<organism evidence="11 12">
    <name type="scientific">Algivirga pacifica</name>
    <dbReference type="NCBI Taxonomy" id="1162670"/>
    <lineage>
        <taxon>Bacteria</taxon>
        <taxon>Pseudomonadati</taxon>
        <taxon>Bacteroidota</taxon>
        <taxon>Cytophagia</taxon>
        <taxon>Cytophagales</taxon>
        <taxon>Flammeovirgaceae</taxon>
        <taxon>Algivirga</taxon>
    </lineage>
</organism>
<dbReference type="Pfam" id="PF01867">
    <property type="entry name" value="Cas_Cas1"/>
    <property type="match status" value="1"/>
</dbReference>
<dbReference type="InterPro" id="IPR042206">
    <property type="entry name" value="CRISPR-assoc_Cas1_C"/>
</dbReference>
<comment type="cofactor">
    <cofactor evidence="10">
        <name>Mg(2+)</name>
        <dbReference type="ChEBI" id="CHEBI:18420"/>
    </cofactor>
    <cofactor evidence="10">
        <name>Mn(2+)</name>
        <dbReference type="ChEBI" id="CHEBI:29035"/>
    </cofactor>
</comment>
<dbReference type="InterPro" id="IPR042211">
    <property type="entry name" value="CRISPR-assoc_Cas1_N"/>
</dbReference>
<dbReference type="CDD" id="cd09634">
    <property type="entry name" value="Cas1_I-II-III"/>
    <property type="match status" value="1"/>
</dbReference>
<sequence length="332" mass="37644">MQLFIDSYGAFLGTRDGMFFIKSDSQTSVLPARKIHAIYLTKGVSVSTNALAMAIKEGVPVMLIDGIGRPIGQVWSGQFGSVATIRKNQAFFTTHRDGLKWVVDVIAMKVQQQIGFAYQVGFATPEVGEKVEKMIRPAEDILQKLKQWSIPKEATQEELSAMKATLRGWEGSASRAYFKVLAACMPEYYRFSGRGKRPAKDPFNCALNYLYGMLYNMVELAQMQAGIDPYVGVLHAEEHNRPAMVFDCIELYRVWAENVAVRLCKGHILKPHHFMEKEGGIWLAPEGKPVVVHAFDDFLEERIDYKDRQFKRITAMSADMVRLASYLKKWRL</sequence>
<evidence type="ECO:0000256" key="7">
    <source>
        <dbReference type="ARBA" id="ARBA00023125"/>
    </source>
</evidence>
<accession>A0ABP9D663</accession>
<feature type="binding site" evidence="10">
    <location>
        <position position="170"/>
    </location>
    <ligand>
        <name>Mn(2+)</name>
        <dbReference type="ChEBI" id="CHEBI:29035"/>
    </ligand>
</feature>
<dbReference type="EMBL" id="BAABJX010000021">
    <property type="protein sequence ID" value="GAA4829496.1"/>
    <property type="molecule type" value="Genomic_DNA"/>
</dbReference>
<evidence type="ECO:0000313" key="12">
    <source>
        <dbReference type="Proteomes" id="UP001500298"/>
    </source>
</evidence>
<protein>
    <recommendedName>
        <fullName evidence="10">CRISPR-associated endonuclease Cas1</fullName>
        <ecNumber evidence="10">3.1.-.-</ecNumber>
    </recommendedName>
</protein>
<dbReference type="InterPro" id="IPR050646">
    <property type="entry name" value="Cas1"/>
</dbReference>
<name>A0ABP9D663_9BACT</name>
<evidence type="ECO:0000256" key="10">
    <source>
        <dbReference type="HAMAP-Rule" id="MF_01470"/>
    </source>
</evidence>
<evidence type="ECO:0000256" key="2">
    <source>
        <dbReference type="ARBA" id="ARBA00022723"/>
    </source>
</evidence>
<comment type="subunit">
    <text evidence="9 10">Homodimer, forms a heterotetramer with a Cas2 homodimer.</text>
</comment>
<dbReference type="PANTHER" id="PTHR34353:SF2">
    <property type="entry name" value="CRISPR-ASSOCIATED ENDONUCLEASE CAS1 1"/>
    <property type="match status" value="1"/>
</dbReference>
<dbReference type="Gene3D" id="3.100.10.20">
    <property type="entry name" value="CRISPR-associated endonuclease Cas1, N-terminal domain"/>
    <property type="match status" value="1"/>
</dbReference>
<dbReference type="NCBIfam" id="TIGR00287">
    <property type="entry name" value="cas1"/>
    <property type="match status" value="1"/>
</dbReference>
<evidence type="ECO:0000256" key="8">
    <source>
        <dbReference type="ARBA" id="ARBA00023211"/>
    </source>
</evidence>
<evidence type="ECO:0000256" key="1">
    <source>
        <dbReference type="ARBA" id="ARBA00022722"/>
    </source>
</evidence>
<feature type="binding site" evidence="10">
    <location>
        <position position="250"/>
    </location>
    <ligand>
        <name>Mn(2+)</name>
        <dbReference type="ChEBI" id="CHEBI:29035"/>
    </ligand>
</feature>
<evidence type="ECO:0000256" key="6">
    <source>
        <dbReference type="ARBA" id="ARBA00023118"/>
    </source>
</evidence>
<dbReference type="PANTHER" id="PTHR34353">
    <property type="entry name" value="CRISPR-ASSOCIATED ENDONUCLEASE CAS1 1"/>
    <property type="match status" value="1"/>
</dbReference>
<proteinExistence type="inferred from homology"/>
<evidence type="ECO:0000313" key="11">
    <source>
        <dbReference type="EMBL" id="GAA4829496.1"/>
    </source>
</evidence>
<keyword evidence="4 10" id="KW-0378">Hydrolase</keyword>
<evidence type="ECO:0000256" key="9">
    <source>
        <dbReference type="ARBA" id="ARBA00038592"/>
    </source>
</evidence>
<keyword evidence="12" id="KW-1185">Reference proteome</keyword>
<keyword evidence="6 10" id="KW-0051">Antiviral defense</keyword>
<gene>
    <name evidence="10 11" type="primary">cas1</name>
    <name evidence="11" type="ORF">GCM10023331_13330</name>
</gene>
<evidence type="ECO:0000256" key="5">
    <source>
        <dbReference type="ARBA" id="ARBA00022842"/>
    </source>
</evidence>
<evidence type="ECO:0000256" key="3">
    <source>
        <dbReference type="ARBA" id="ARBA00022759"/>
    </source>
</evidence>
<dbReference type="Gene3D" id="1.20.120.920">
    <property type="entry name" value="CRISPR-associated endonuclease Cas1, C-terminal domain"/>
    <property type="match status" value="1"/>
</dbReference>
<feature type="binding site" evidence="10">
    <location>
        <position position="235"/>
    </location>
    <ligand>
        <name>Mn(2+)</name>
        <dbReference type="ChEBI" id="CHEBI:29035"/>
    </ligand>
</feature>
<dbReference type="GO" id="GO:0004519">
    <property type="term" value="F:endonuclease activity"/>
    <property type="evidence" value="ECO:0007669"/>
    <property type="project" value="UniProtKB-KW"/>
</dbReference>
<dbReference type="InterPro" id="IPR002729">
    <property type="entry name" value="CRISPR-assoc_Cas1"/>
</dbReference>
<keyword evidence="1 10" id="KW-0540">Nuclease</keyword>
<keyword evidence="7 10" id="KW-0238">DNA-binding</keyword>
<dbReference type="HAMAP" id="MF_01470">
    <property type="entry name" value="Cas1"/>
    <property type="match status" value="1"/>
</dbReference>
<dbReference type="RefSeq" id="WP_345370309.1">
    <property type="nucleotide sequence ID" value="NZ_BAABJX010000021.1"/>
</dbReference>
<dbReference type="EC" id="3.1.-.-" evidence="10"/>
<comment type="function">
    <text evidence="10">CRISPR (clustered regularly interspaced short palindromic repeat), is an adaptive immune system that provides protection against mobile genetic elements (viruses, transposable elements and conjugative plasmids). CRISPR clusters contain spacers, sequences complementary to antecedent mobile elements, and target invading nucleic acids. CRISPR clusters are transcribed and processed into CRISPR RNA (crRNA). Acts as a dsDNA endonuclease. Involved in the integration of spacer DNA into the CRISPR cassette.</text>
</comment>
<reference evidence="12" key="1">
    <citation type="journal article" date="2019" name="Int. J. Syst. Evol. Microbiol.">
        <title>The Global Catalogue of Microorganisms (GCM) 10K type strain sequencing project: providing services to taxonomists for standard genome sequencing and annotation.</title>
        <authorList>
            <consortium name="The Broad Institute Genomics Platform"/>
            <consortium name="The Broad Institute Genome Sequencing Center for Infectious Disease"/>
            <person name="Wu L."/>
            <person name="Ma J."/>
        </authorList>
    </citation>
    <scope>NUCLEOTIDE SEQUENCE [LARGE SCALE GENOMIC DNA]</scope>
    <source>
        <strain evidence="12">JCM 18326</strain>
    </source>
</reference>
<keyword evidence="3 10" id="KW-0255">Endonuclease</keyword>
<dbReference type="Proteomes" id="UP001500298">
    <property type="component" value="Unassembled WGS sequence"/>
</dbReference>
<comment type="caution">
    <text evidence="11">The sequence shown here is derived from an EMBL/GenBank/DDBJ whole genome shotgun (WGS) entry which is preliminary data.</text>
</comment>